<evidence type="ECO:0000256" key="1">
    <source>
        <dbReference type="SAM" id="MobiDB-lite"/>
    </source>
</evidence>
<sequence>MTRADPALDVIERQTAVLMRNFELLHRRTDVHDRLDRAQYLLLRTLSDGGPMTITTLACTLGLDPSTAGRQVSALTAAGLVERAADPADRRRWVVTPTADGLREMRVVRDRRTESHAELLGDWDPEDLRTLGTMLDRYNRAVAARYLLTPPAEAATEASTGTVARARTADPAETPATTSPGRLTKGPAATSTD</sequence>
<dbReference type="InterPro" id="IPR039422">
    <property type="entry name" value="MarR/SlyA-like"/>
</dbReference>
<dbReference type="InterPro" id="IPR036388">
    <property type="entry name" value="WH-like_DNA-bd_sf"/>
</dbReference>
<name>A0ABP5Y4S7_9ACTN</name>
<accession>A0ABP5Y4S7</accession>
<protein>
    <submittedName>
        <fullName evidence="3">MarR family transcriptional regulator</fullName>
    </submittedName>
</protein>
<evidence type="ECO:0000313" key="4">
    <source>
        <dbReference type="Proteomes" id="UP001501721"/>
    </source>
</evidence>
<dbReference type="PANTHER" id="PTHR33164:SF57">
    <property type="entry name" value="MARR-FAMILY TRANSCRIPTIONAL REGULATOR"/>
    <property type="match status" value="1"/>
</dbReference>
<proteinExistence type="predicted"/>
<evidence type="ECO:0000259" key="2">
    <source>
        <dbReference type="PROSITE" id="PS50995"/>
    </source>
</evidence>
<comment type="caution">
    <text evidence="3">The sequence shown here is derived from an EMBL/GenBank/DDBJ whole genome shotgun (WGS) entry which is preliminary data.</text>
</comment>
<dbReference type="InterPro" id="IPR036390">
    <property type="entry name" value="WH_DNA-bd_sf"/>
</dbReference>
<organism evidence="3 4">
    <name type="scientific">Streptomyces graminearus</name>
    <dbReference type="NCBI Taxonomy" id="284030"/>
    <lineage>
        <taxon>Bacteria</taxon>
        <taxon>Bacillati</taxon>
        <taxon>Actinomycetota</taxon>
        <taxon>Actinomycetes</taxon>
        <taxon>Kitasatosporales</taxon>
        <taxon>Streptomycetaceae</taxon>
        <taxon>Streptomyces</taxon>
    </lineage>
</organism>
<evidence type="ECO:0000313" key="3">
    <source>
        <dbReference type="EMBL" id="GAA2472596.1"/>
    </source>
</evidence>
<dbReference type="SMART" id="SM00347">
    <property type="entry name" value="HTH_MARR"/>
    <property type="match status" value="1"/>
</dbReference>
<dbReference type="Pfam" id="PF01047">
    <property type="entry name" value="MarR"/>
    <property type="match status" value="1"/>
</dbReference>
<keyword evidence="4" id="KW-1185">Reference proteome</keyword>
<dbReference type="PROSITE" id="PS50995">
    <property type="entry name" value="HTH_MARR_2"/>
    <property type="match status" value="1"/>
</dbReference>
<dbReference type="SUPFAM" id="SSF46785">
    <property type="entry name" value="Winged helix' DNA-binding domain"/>
    <property type="match status" value="1"/>
</dbReference>
<dbReference type="RefSeq" id="WP_346077198.1">
    <property type="nucleotide sequence ID" value="NZ_BAAATL010000005.1"/>
</dbReference>
<dbReference type="EMBL" id="BAAATL010000005">
    <property type="protein sequence ID" value="GAA2472596.1"/>
    <property type="molecule type" value="Genomic_DNA"/>
</dbReference>
<feature type="region of interest" description="Disordered" evidence="1">
    <location>
        <begin position="154"/>
        <end position="193"/>
    </location>
</feature>
<dbReference type="Gene3D" id="1.10.10.10">
    <property type="entry name" value="Winged helix-like DNA-binding domain superfamily/Winged helix DNA-binding domain"/>
    <property type="match status" value="1"/>
</dbReference>
<dbReference type="PANTHER" id="PTHR33164">
    <property type="entry name" value="TRANSCRIPTIONAL REGULATOR, MARR FAMILY"/>
    <property type="match status" value="1"/>
</dbReference>
<dbReference type="Proteomes" id="UP001501721">
    <property type="component" value="Unassembled WGS sequence"/>
</dbReference>
<gene>
    <name evidence="3" type="ORF">GCM10010422_14130</name>
</gene>
<reference evidence="4" key="1">
    <citation type="journal article" date="2019" name="Int. J. Syst. Evol. Microbiol.">
        <title>The Global Catalogue of Microorganisms (GCM) 10K type strain sequencing project: providing services to taxonomists for standard genome sequencing and annotation.</title>
        <authorList>
            <consortium name="The Broad Institute Genomics Platform"/>
            <consortium name="The Broad Institute Genome Sequencing Center for Infectious Disease"/>
            <person name="Wu L."/>
            <person name="Ma J."/>
        </authorList>
    </citation>
    <scope>NUCLEOTIDE SEQUENCE [LARGE SCALE GENOMIC DNA]</scope>
    <source>
        <strain evidence="4">JCM 6923</strain>
    </source>
</reference>
<dbReference type="InterPro" id="IPR000835">
    <property type="entry name" value="HTH_MarR-typ"/>
</dbReference>
<feature type="domain" description="HTH marR-type" evidence="2">
    <location>
        <begin position="1"/>
        <end position="140"/>
    </location>
</feature>